<dbReference type="PANTHER" id="PTHR23208">
    <property type="entry name" value="LYSOZYME PROTEIN"/>
    <property type="match status" value="1"/>
</dbReference>
<accession>A0AA36MCR8</accession>
<dbReference type="InterPro" id="IPR002053">
    <property type="entry name" value="Glyco_hydro_25"/>
</dbReference>
<comment type="caution">
    <text evidence="3">The sequence shown here is derived from an EMBL/GenBank/DDBJ whole genome shotgun (WGS) entry which is preliminary data.</text>
</comment>
<dbReference type="PANTHER" id="PTHR23208:SF36">
    <property type="entry name" value="LYSOZYME-RELATED"/>
    <property type="match status" value="1"/>
</dbReference>
<evidence type="ECO:0000313" key="3">
    <source>
        <dbReference type="EMBL" id="CAJ0608314.1"/>
    </source>
</evidence>
<reference evidence="3" key="1">
    <citation type="submission" date="2023-07" db="EMBL/GenBank/DDBJ databases">
        <authorList>
            <consortium name="CYATHOMIX"/>
        </authorList>
    </citation>
    <scope>NUCLEOTIDE SEQUENCE</scope>
    <source>
        <strain evidence="3">N/A</strain>
    </source>
</reference>
<dbReference type="GO" id="GO:0045087">
    <property type="term" value="P:innate immune response"/>
    <property type="evidence" value="ECO:0007669"/>
    <property type="project" value="TreeGrafter"/>
</dbReference>
<dbReference type="GO" id="GO:0003796">
    <property type="term" value="F:lysozyme activity"/>
    <property type="evidence" value="ECO:0007669"/>
    <property type="project" value="InterPro"/>
</dbReference>
<evidence type="ECO:0008006" key="5">
    <source>
        <dbReference type="Google" id="ProtNLM"/>
    </source>
</evidence>
<dbReference type="GO" id="GO:0016998">
    <property type="term" value="P:cell wall macromolecule catabolic process"/>
    <property type="evidence" value="ECO:0007669"/>
    <property type="project" value="InterPro"/>
</dbReference>
<dbReference type="AlphaFoldDB" id="A0AA36MCR8"/>
<evidence type="ECO:0000313" key="4">
    <source>
        <dbReference type="Proteomes" id="UP001176961"/>
    </source>
</evidence>
<dbReference type="PROSITE" id="PS51904">
    <property type="entry name" value="GLYCOSYL_HYDROL_F25_2"/>
    <property type="match status" value="1"/>
</dbReference>
<dbReference type="InterPro" id="IPR017853">
    <property type="entry name" value="GH"/>
</dbReference>
<evidence type="ECO:0000256" key="2">
    <source>
        <dbReference type="ARBA" id="ARBA00022729"/>
    </source>
</evidence>
<dbReference type="EMBL" id="CATQJL010000316">
    <property type="protein sequence ID" value="CAJ0608314.1"/>
    <property type="molecule type" value="Genomic_DNA"/>
</dbReference>
<evidence type="ECO:0000256" key="1">
    <source>
        <dbReference type="ARBA" id="ARBA00010646"/>
    </source>
</evidence>
<sequence>MQEMEKYLILLSLVSACLVNAAPAVNQTFYNYAYALDLSGAVPYNTFSCIKSNGYSAVFIRAYDPSGVGMFDANAVNNIRSAYQAGLGTEVFMTPLLRSMKRGSEQFRELYEGLKYGNIQLRTVWIQVTSPVNWGPNTPENINFLNDIIMAANSYGIAVGIYTSAYDWDQITKGANVGNAMLWYWNVYGAGPSGETPANFDDFRPFGSFYRPTVKQFAQKESVCGIVVNRDAYTMNTMKYGNKLLQKTEGKIVVGLLGNTMGFVQSYKKRSYINGANNKSNEMYNFLCAGLDLSKEGNKHFSG</sequence>
<keyword evidence="4" id="KW-1185">Reference proteome</keyword>
<protein>
    <recommendedName>
        <fullName evidence="5">Lysozyme</fullName>
    </recommendedName>
</protein>
<dbReference type="PROSITE" id="PS51257">
    <property type="entry name" value="PROKAR_LIPOPROTEIN"/>
    <property type="match status" value="1"/>
</dbReference>
<dbReference type="SUPFAM" id="SSF51445">
    <property type="entry name" value="(Trans)glycosidases"/>
    <property type="match status" value="1"/>
</dbReference>
<gene>
    <name evidence="3" type="ORF">CYNAS_LOCUS20297</name>
</gene>
<proteinExistence type="inferred from homology"/>
<dbReference type="InterPro" id="IPR051595">
    <property type="entry name" value="GH25_Enzymes"/>
</dbReference>
<dbReference type="GO" id="GO:0009253">
    <property type="term" value="P:peptidoglycan catabolic process"/>
    <property type="evidence" value="ECO:0007669"/>
    <property type="project" value="InterPro"/>
</dbReference>
<dbReference type="Proteomes" id="UP001176961">
    <property type="component" value="Unassembled WGS sequence"/>
</dbReference>
<organism evidence="3 4">
    <name type="scientific">Cylicocyclus nassatus</name>
    <name type="common">Nematode worm</name>
    <dbReference type="NCBI Taxonomy" id="53992"/>
    <lineage>
        <taxon>Eukaryota</taxon>
        <taxon>Metazoa</taxon>
        <taxon>Ecdysozoa</taxon>
        <taxon>Nematoda</taxon>
        <taxon>Chromadorea</taxon>
        <taxon>Rhabditida</taxon>
        <taxon>Rhabditina</taxon>
        <taxon>Rhabditomorpha</taxon>
        <taxon>Strongyloidea</taxon>
        <taxon>Strongylidae</taxon>
        <taxon>Cylicocyclus</taxon>
    </lineage>
</organism>
<name>A0AA36MCR8_CYLNA</name>
<comment type="similarity">
    <text evidence="1">Belongs to the glycosyl hydrolase 25 family.</text>
</comment>
<keyword evidence="2" id="KW-0732">Signal</keyword>
<dbReference type="Gene3D" id="3.20.20.80">
    <property type="entry name" value="Glycosidases"/>
    <property type="match status" value="1"/>
</dbReference>
<dbReference type="GO" id="GO:0007165">
    <property type="term" value="P:signal transduction"/>
    <property type="evidence" value="ECO:0007669"/>
    <property type="project" value="TreeGrafter"/>
</dbReference>